<evidence type="ECO:0000259" key="5">
    <source>
        <dbReference type="PROSITE" id="PS50975"/>
    </source>
</evidence>
<accession>A0A561WBP3</accession>
<organism evidence="6 7">
    <name type="scientific">Actinoplanes teichomyceticus</name>
    <dbReference type="NCBI Taxonomy" id="1867"/>
    <lineage>
        <taxon>Bacteria</taxon>
        <taxon>Bacillati</taxon>
        <taxon>Actinomycetota</taxon>
        <taxon>Actinomycetes</taxon>
        <taxon>Micromonosporales</taxon>
        <taxon>Micromonosporaceae</taxon>
        <taxon>Actinoplanes</taxon>
    </lineage>
</organism>
<proteinExistence type="predicted"/>
<dbReference type="PROSITE" id="PS50975">
    <property type="entry name" value="ATP_GRASP"/>
    <property type="match status" value="1"/>
</dbReference>
<dbReference type="AlphaFoldDB" id="A0A561WBP3"/>
<dbReference type="Gene3D" id="3.30.470.20">
    <property type="entry name" value="ATP-grasp fold, B domain"/>
    <property type="match status" value="1"/>
</dbReference>
<name>A0A561WBP3_ACTTI</name>
<dbReference type="RefSeq" id="WP_122979911.1">
    <property type="nucleotide sequence ID" value="NZ_BOMX01000160.1"/>
</dbReference>
<dbReference type="InterPro" id="IPR005479">
    <property type="entry name" value="CPAse_ATP-bd"/>
</dbReference>
<dbReference type="Pfam" id="PF02786">
    <property type="entry name" value="CPSase_L_D2"/>
    <property type="match status" value="1"/>
</dbReference>
<sequence>MAVLVLHRNPFEPFPYQRWLADYDGDVVIVAARDKLEAFGERVPPDHLGFRHLEVLDDYERDMPGRAAALAEQHRVSHVLAPHEADLQVAAALRERRGLAGPYPGDILPFRDKLVMKRLAGAAGIPVAPYAAASDAGQVRAFVAEHGLPVVLKQRAGYNSIGLRIVRDEAGLEAVLAEAFGPGRSRDDLIVESFVAGRMCHVDGFVRAGRTAVAWPSQYQYDLASFGTDPGPRVDLALDPQDPLTDRLLTLVDRVLAALTDRSGRLTDHAFHAEVFHTPDDRLVLCEIACRSSGGKVREVFEVLFGVNLAELEVRTQLGLPTPGLDGLAGSRPRTMAGQVILMKRPGLVRAVPPAPEEEWVRRHWYWARPGQVIPPAAGSADFLACVVASAPSRAECEARLRKLGDRIAAGFEIAEVS</sequence>
<dbReference type="PANTHER" id="PTHR43585:SF2">
    <property type="entry name" value="ATP-GRASP ENZYME FSQD"/>
    <property type="match status" value="1"/>
</dbReference>
<evidence type="ECO:0000256" key="2">
    <source>
        <dbReference type="ARBA" id="ARBA00022741"/>
    </source>
</evidence>
<gene>
    <name evidence="6" type="ORF">FHX34_103803</name>
</gene>
<keyword evidence="7" id="KW-1185">Reference proteome</keyword>
<evidence type="ECO:0000256" key="3">
    <source>
        <dbReference type="ARBA" id="ARBA00022840"/>
    </source>
</evidence>
<feature type="domain" description="ATP-grasp" evidence="5">
    <location>
        <begin position="117"/>
        <end position="318"/>
    </location>
</feature>
<keyword evidence="1" id="KW-0436">Ligase</keyword>
<comment type="caution">
    <text evidence="6">The sequence shown here is derived from an EMBL/GenBank/DDBJ whole genome shotgun (WGS) entry which is preliminary data.</text>
</comment>
<dbReference type="GO" id="GO:0046872">
    <property type="term" value="F:metal ion binding"/>
    <property type="evidence" value="ECO:0007669"/>
    <property type="project" value="InterPro"/>
</dbReference>
<dbReference type="Proteomes" id="UP000320239">
    <property type="component" value="Unassembled WGS sequence"/>
</dbReference>
<dbReference type="OrthoDB" id="3428978at2"/>
<keyword evidence="3 4" id="KW-0067">ATP-binding</keyword>
<dbReference type="Gene3D" id="3.40.50.20">
    <property type="match status" value="1"/>
</dbReference>
<dbReference type="SUPFAM" id="SSF56059">
    <property type="entry name" value="Glutathione synthetase ATP-binding domain-like"/>
    <property type="match status" value="1"/>
</dbReference>
<reference evidence="6 7" key="1">
    <citation type="submission" date="2019-06" db="EMBL/GenBank/DDBJ databases">
        <title>Sequencing the genomes of 1000 actinobacteria strains.</title>
        <authorList>
            <person name="Klenk H.-P."/>
        </authorList>
    </citation>
    <scope>NUCLEOTIDE SEQUENCE [LARGE SCALE GENOMIC DNA]</scope>
    <source>
        <strain evidence="6 7">DSM 43866</strain>
    </source>
</reference>
<dbReference type="InterPro" id="IPR011761">
    <property type="entry name" value="ATP-grasp"/>
</dbReference>
<dbReference type="InterPro" id="IPR052032">
    <property type="entry name" value="ATP-dep_AA_Ligase"/>
</dbReference>
<evidence type="ECO:0000256" key="1">
    <source>
        <dbReference type="ARBA" id="ARBA00022598"/>
    </source>
</evidence>
<dbReference type="Gene3D" id="3.30.1490.20">
    <property type="entry name" value="ATP-grasp fold, A domain"/>
    <property type="match status" value="1"/>
</dbReference>
<evidence type="ECO:0000313" key="7">
    <source>
        <dbReference type="Proteomes" id="UP000320239"/>
    </source>
</evidence>
<evidence type="ECO:0000313" key="6">
    <source>
        <dbReference type="EMBL" id="TWG21265.1"/>
    </source>
</evidence>
<dbReference type="InterPro" id="IPR013815">
    <property type="entry name" value="ATP_grasp_subdomain_1"/>
</dbReference>
<dbReference type="EMBL" id="VIWY01000003">
    <property type="protein sequence ID" value="TWG21265.1"/>
    <property type="molecule type" value="Genomic_DNA"/>
</dbReference>
<keyword evidence="2 4" id="KW-0547">Nucleotide-binding</keyword>
<dbReference type="PANTHER" id="PTHR43585">
    <property type="entry name" value="FUMIPYRROLE BIOSYNTHESIS PROTEIN C"/>
    <property type="match status" value="1"/>
</dbReference>
<dbReference type="GO" id="GO:0005524">
    <property type="term" value="F:ATP binding"/>
    <property type="evidence" value="ECO:0007669"/>
    <property type="project" value="UniProtKB-UniRule"/>
</dbReference>
<protein>
    <submittedName>
        <fullName evidence="6">ATP-grasp domain-containing protein</fullName>
    </submittedName>
</protein>
<dbReference type="GO" id="GO:0016874">
    <property type="term" value="F:ligase activity"/>
    <property type="evidence" value="ECO:0007669"/>
    <property type="project" value="UniProtKB-KW"/>
</dbReference>
<evidence type="ECO:0000256" key="4">
    <source>
        <dbReference type="PROSITE-ProRule" id="PRU00409"/>
    </source>
</evidence>